<dbReference type="AlphaFoldDB" id="M8C2A8"/>
<evidence type="ECO:0000313" key="1">
    <source>
        <dbReference type="EnsemblPlants" id="EMT28188"/>
    </source>
</evidence>
<proteinExistence type="predicted"/>
<name>M8C2A8_AEGTA</name>
<protein>
    <submittedName>
        <fullName evidence="1">Uncharacterized protein</fullName>
    </submittedName>
</protein>
<dbReference type="EnsemblPlants" id="EMT28188">
    <property type="protein sequence ID" value="EMT28188"/>
    <property type="gene ID" value="F775_24979"/>
</dbReference>
<reference evidence="1" key="1">
    <citation type="submission" date="2015-06" db="UniProtKB">
        <authorList>
            <consortium name="EnsemblPlants"/>
        </authorList>
    </citation>
    <scope>IDENTIFICATION</scope>
</reference>
<sequence>METTVVLLLCDCDRKSGEDGLRWQTAIVGEGWHGSEGGAALAPCDSSRATVIRKTMPRCPGSRRVALCGNAKQGLHSEPQLGGALDSTPPTGETAEDTLTPKSRRQMGFTSYAFYRLGPSKTAILSVLVLHILGLLMNVTMMHEKSIGFTILIELEGYSFIYDSVQLSC</sequence>
<accession>M8C2A8</accession>
<organism evidence="1">
    <name type="scientific">Aegilops tauschii</name>
    <name type="common">Tausch's goatgrass</name>
    <name type="synonym">Aegilops squarrosa</name>
    <dbReference type="NCBI Taxonomy" id="37682"/>
    <lineage>
        <taxon>Eukaryota</taxon>
        <taxon>Viridiplantae</taxon>
        <taxon>Streptophyta</taxon>
        <taxon>Embryophyta</taxon>
        <taxon>Tracheophyta</taxon>
        <taxon>Spermatophyta</taxon>
        <taxon>Magnoliopsida</taxon>
        <taxon>Liliopsida</taxon>
        <taxon>Poales</taxon>
        <taxon>Poaceae</taxon>
        <taxon>BOP clade</taxon>
        <taxon>Pooideae</taxon>
        <taxon>Triticodae</taxon>
        <taxon>Triticeae</taxon>
        <taxon>Triticinae</taxon>
        <taxon>Aegilops</taxon>
    </lineage>
</organism>